<evidence type="ECO:0000256" key="3">
    <source>
        <dbReference type="ARBA" id="ARBA00022801"/>
    </source>
</evidence>
<dbReference type="Proteomes" id="UP001166286">
    <property type="component" value="Unassembled WGS sequence"/>
</dbReference>
<protein>
    <recommendedName>
        <fullName evidence="6">Nudix hydrolase domain-containing protein</fullName>
    </recommendedName>
</protein>
<dbReference type="EMBL" id="JAFEKC020000006">
    <property type="protein sequence ID" value="KAK0513848.1"/>
    <property type="molecule type" value="Genomic_DNA"/>
</dbReference>
<proteinExistence type="predicted"/>
<dbReference type="Pfam" id="PF00293">
    <property type="entry name" value="NUDIX"/>
    <property type="match status" value="1"/>
</dbReference>
<dbReference type="InterPro" id="IPR047198">
    <property type="entry name" value="DDP-like_NUDIX"/>
</dbReference>
<feature type="region of interest" description="Disordered" evidence="5">
    <location>
        <begin position="1"/>
        <end position="20"/>
    </location>
</feature>
<dbReference type="GO" id="GO:0008486">
    <property type="term" value="F:diphosphoinositol-polyphosphate diphosphatase activity"/>
    <property type="evidence" value="ECO:0007669"/>
    <property type="project" value="TreeGrafter"/>
</dbReference>
<feature type="domain" description="Nudix hydrolase" evidence="6">
    <location>
        <begin position="22"/>
        <end position="154"/>
    </location>
</feature>
<dbReference type="AlphaFoldDB" id="A0AA39R5T3"/>
<evidence type="ECO:0000256" key="4">
    <source>
        <dbReference type="ARBA" id="ARBA00022842"/>
    </source>
</evidence>
<dbReference type="PANTHER" id="PTHR12629:SF0">
    <property type="entry name" value="DIPHOSPHOINOSITOL-POLYPHOSPHATE DIPHOSPHATASE"/>
    <property type="match status" value="1"/>
</dbReference>
<dbReference type="PANTHER" id="PTHR12629">
    <property type="entry name" value="DIPHOSPHOINOSITOL POLYPHOSPHATE PHOSPHOHYDROLASE"/>
    <property type="match status" value="1"/>
</dbReference>
<dbReference type="Gene3D" id="3.90.79.10">
    <property type="entry name" value="Nucleoside Triphosphate Pyrophosphohydrolase"/>
    <property type="match status" value="1"/>
</dbReference>
<feature type="compositionally biased region" description="Polar residues" evidence="5">
    <location>
        <begin position="1"/>
        <end position="10"/>
    </location>
</feature>
<evidence type="ECO:0000256" key="2">
    <source>
        <dbReference type="ARBA" id="ARBA00022723"/>
    </source>
</evidence>
<dbReference type="PROSITE" id="PS51462">
    <property type="entry name" value="NUDIX"/>
    <property type="match status" value="1"/>
</dbReference>
<dbReference type="InterPro" id="IPR015797">
    <property type="entry name" value="NUDIX_hydrolase-like_dom_sf"/>
</dbReference>
<comment type="caution">
    <text evidence="7">The sequence shown here is derived from an EMBL/GenBank/DDBJ whole genome shotgun (WGS) entry which is preliminary data.</text>
</comment>
<dbReference type="GO" id="GO:1901911">
    <property type="term" value="P:adenosine 5'-(hexahydrogen pentaphosphate) catabolic process"/>
    <property type="evidence" value="ECO:0007669"/>
    <property type="project" value="TreeGrafter"/>
</dbReference>
<sequence length="158" mass="17674">MAQKLASTARTGRDNQRYGAQGERLVAGVVPLSNDKKKVLLVQSTRRGGWVLPKGGWETDEGTPEEAACREAWEEAGVVCKIQKDLGKIPDKRPANKLTPQAPKALFQFYEVSVEKEASQWPEKDKRGRQWMSYQEAKQALAPRPELLDALNRSSIVK</sequence>
<dbReference type="GO" id="GO:0034431">
    <property type="term" value="F:bis(5'-adenosyl)-hexaphosphatase activity"/>
    <property type="evidence" value="ECO:0007669"/>
    <property type="project" value="TreeGrafter"/>
</dbReference>
<name>A0AA39R5T3_9LECA</name>
<organism evidence="7 8">
    <name type="scientific">Cladonia borealis</name>
    <dbReference type="NCBI Taxonomy" id="184061"/>
    <lineage>
        <taxon>Eukaryota</taxon>
        <taxon>Fungi</taxon>
        <taxon>Dikarya</taxon>
        <taxon>Ascomycota</taxon>
        <taxon>Pezizomycotina</taxon>
        <taxon>Lecanoromycetes</taxon>
        <taxon>OSLEUM clade</taxon>
        <taxon>Lecanoromycetidae</taxon>
        <taxon>Lecanorales</taxon>
        <taxon>Lecanorineae</taxon>
        <taxon>Cladoniaceae</taxon>
        <taxon>Cladonia</taxon>
    </lineage>
</organism>
<dbReference type="GO" id="GO:0071543">
    <property type="term" value="P:diphosphoinositol polyphosphate metabolic process"/>
    <property type="evidence" value="ECO:0007669"/>
    <property type="project" value="TreeGrafter"/>
</dbReference>
<dbReference type="GO" id="GO:0034432">
    <property type="term" value="F:bis(5'-adenosyl)-pentaphosphatase activity"/>
    <property type="evidence" value="ECO:0007669"/>
    <property type="project" value="TreeGrafter"/>
</dbReference>
<dbReference type="CDD" id="cd04666">
    <property type="entry name" value="NUDIX_DIPP2_like_Nudt4"/>
    <property type="match status" value="1"/>
</dbReference>
<evidence type="ECO:0000313" key="8">
    <source>
        <dbReference type="Proteomes" id="UP001166286"/>
    </source>
</evidence>
<evidence type="ECO:0000313" key="7">
    <source>
        <dbReference type="EMBL" id="KAK0513848.1"/>
    </source>
</evidence>
<accession>A0AA39R5T3</accession>
<keyword evidence="2" id="KW-0479">Metal-binding</keyword>
<dbReference type="SUPFAM" id="SSF55811">
    <property type="entry name" value="Nudix"/>
    <property type="match status" value="1"/>
</dbReference>
<comment type="cofactor">
    <cofactor evidence="1">
        <name>Mg(2+)</name>
        <dbReference type="ChEBI" id="CHEBI:18420"/>
    </cofactor>
</comment>
<dbReference type="GO" id="GO:0046872">
    <property type="term" value="F:metal ion binding"/>
    <property type="evidence" value="ECO:0007669"/>
    <property type="project" value="UniProtKB-KW"/>
</dbReference>
<dbReference type="GO" id="GO:1901909">
    <property type="term" value="P:diadenosine hexaphosphate catabolic process"/>
    <property type="evidence" value="ECO:0007669"/>
    <property type="project" value="TreeGrafter"/>
</dbReference>
<evidence type="ECO:0000259" key="6">
    <source>
        <dbReference type="PROSITE" id="PS51462"/>
    </source>
</evidence>
<keyword evidence="3" id="KW-0378">Hydrolase</keyword>
<dbReference type="GO" id="GO:0005634">
    <property type="term" value="C:nucleus"/>
    <property type="evidence" value="ECO:0007669"/>
    <property type="project" value="TreeGrafter"/>
</dbReference>
<keyword evidence="8" id="KW-1185">Reference proteome</keyword>
<evidence type="ECO:0000256" key="1">
    <source>
        <dbReference type="ARBA" id="ARBA00001946"/>
    </source>
</evidence>
<reference evidence="7" key="1">
    <citation type="submission" date="2023-03" db="EMBL/GenBank/DDBJ databases">
        <title>Complete genome of Cladonia borealis.</title>
        <authorList>
            <person name="Park H."/>
        </authorList>
    </citation>
    <scope>NUCLEOTIDE SEQUENCE</scope>
    <source>
        <strain evidence="7">ANT050790</strain>
    </source>
</reference>
<dbReference type="InterPro" id="IPR000086">
    <property type="entry name" value="NUDIX_hydrolase_dom"/>
</dbReference>
<dbReference type="GO" id="GO:0000298">
    <property type="term" value="F:endopolyphosphatase activity"/>
    <property type="evidence" value="ECO:0007669"/>
    <property type="project" value="TreeGrafter"/>
</dbReference>
<dbReference type="GO" id="GO:0005737">
    <property type="term" value="C:cytoplasm"/>
    <property type="evidence" value="ECO:0007669"/>
    <property type="project" value="TreeGrafter"/>
</dbReference>
<gene>
    <name evidence="7" type="ORF">JMJ35_003570</name>
</gene>
<dbReference type="GO" id="GO:1901907">
    <property type="term" value="P:diadenosine pentaphosphate catabolic process"/>
    <property type="evidence" value="ECO:0007669"/>
    <property type="project" value="TreeGrafter"/>
</dbReference>
<keyword evidence="4" id="KW-0460">Magnesium</keyword>
<evidence type="ECO:0000256" key="5">
    <source>
        <dbReference type="SAM" id="MobiDB-lite"/>
    </source>
</evidence>